<reference evidence="3 4" key="1">
    <citation type="submission" date="2018-06" db="EMBL/GenBank/DDBJ databases">
        <title>Comparative genomics of Brasilonema spp. strains.</title>
        <authorList>
            <person name="Alvarenga D.O."/>
            <person name="Fiore M.F."/>
            <person name="Varani A.M."/>
        </authorList>
    </citation>
    <scope>NUCLEOTIDE SEQUENCE [LARGE SCALE GENOMIC DNA]</scope>
    <source>
        <strain evidence="3 4">SPC951</strain>
    </source>
</reference>
<feature type="transmembrane region" description="Helical" evidence="1">
    <location>
        <begin position="6"/>
        <end position="22"/>
    </location>
</feature>
<dbReference type="CDD" id="cd00198">
    <property type="entry name" value="vWFA"/>
    <property type="match status" value="1"/>
</dbReference>
<protein>
    <recommendedName>
        <fullName evidence="2">VWFA domain-containing protein</fullName>
    </recommendedName>
</protein>
<name>A0ABX1P8Y7_9CYAN</name>
<evidence type="ECO:0000313" key="4">
    <source>
        <dbReference type="Proteomes" id="UP000718564"/>
    </source>
</evidence>
<dbReference type="NCBIfam" id="TIGR02226">
    <property type="entry name" value="two_anch"/>
    <property type="match status" value="1"/>
</dbReference>
<dbReference type="InterPro" id="IPR011933">
    <property type="entry name" value="Double_TM_dom"/>
</dbReference>
<keyword evidence="1" id="KW-0472">Membrane</keyword>
<sequence>MHPILLAGVALVGLPVLLHLILKQEPKRLPFPALRFLQQKKKVSQRKLRLKQLLLLALRCLLVALFALALYQPRLSGSGLAGLADEQPVACVLLVDTSPSMGYQIAGVTRLADARKRALELLDELPAGSKVAVLDPADPAVQWEPTAGDARRRLESLLDPHGGGPPLTTGLTAAYQLLRTADEDQPEPLPKLVAVFTDRAVACWPADRTADLKSLAAQLPPPGVSHLVFDVGTDGPANVSVLDLVAKPASGPAGQPVTLTATLKSVGGDVDAEAALSLDDGPPQPQAVRLVAGQPTAVRFALTDLPKGLHQAKVTVRDDALAADNVRHVTFKVGDARTILTVCDDPAAANLWALAHEAKGEFNVVVTTPDEAKDFSRYEFVTLLGLADPGKPLADGKSLWDRLQPYLAAGGKLLVVLGGEGINPAGYDRPFLPGKLTRLVDSTRQPAPTPGERDRRLGAVWVLDEAAERQPLLAPFKDWERAGVGFIKDPRKTVKYWAADAPGENVVVRYDDADRTPAVLEKTLPGGGRVVLLTTRLDGLASDPADKWNDNWTLDGTDWPTVWPHRLAVHLAGASGEATFTYPTGQPVTLTLPKGGLPKGTKLTLEGPGVNGPDATQPVADGQTEWRLPPPMSLTAGSYRLRAGDWQDGFSLNPPADEFDLTKVPAERIEEATGPGSVVPVGKAVTLREVLDRKLGGELNLFPYLLIGVLLLFAGEGLLANRFYRR</sequence>
<dbReference type="SUPFAM" id="SSF52317">
    <property type="entry name" value="Class I glutamine amidotransferase-like"/>
    <property type="match status" value="1"/>
</dbReference>
<keyword evidence="1" id="KW-1133">Transmembrane helix</keyword>
<accession>A0ABX1P8Y7</accession>
<gene>
    <name evidence="3" type="ORF">DP116_13285</name>
</gene>
<dbReference type="RefSeq" id="WP_169155643.1">
    <property type="nucleotide sequence ID" value="NZ_CAWPJE010000073.1"/>
</dbReference>
<evidence type="ECO:0000259" key="2">
    <source>
        <dbReference type="SMART" id="SM00327"/>
    </source>
</evidence>
<dbReference type="PANTHER" id="PTHR37464:SF1">
    <property type="entry name" value="BLL2463 PROTEIN"/>
    <property type="match status" value="1"/>
</dbReference>
<keyword evidence="1" id="KW-0812">Transmembrane</keyword>
<dbReference type="SUPFAM" id="SSF53300">
    <property type="entry name" value="vWA-like"/>
    <property type="match status" value="1"/>
</dbReference>
<dbReference type="SMART" id="SM00327">
    <property type="entry name" value="VWA"/>
    <property type="match status" value="1"/>
</dbReference>
<comment type="caution">
    <text evidence="3">The sequence shown here is derived from an EMBL/GenBank/DDBJ whole genome shotgun (WGS) entry which is preliminary data.</text>
</comment>
<dbReference type="PANTHER" id="PTHR37464">
    <property type="entry name" value="BLL2463 PROTEIN"/>
    <property type="match status" value="1"/>
</dbReference>
<proteinExistence type="predicted"/>
<dbReference type="InterPro" id="IPR002035">
    <property type="entry name" value="VWF_A"/>
</dbReference>
<dbReference type="Pfam" id="PF13519">
    <property type="entry name" value="VWA_2"/>
    <property type="match status" value="1"/>
</dbReference>
<keyword evidence="4" id="KW-1185">Reference proteome</keyword>
<feature type="transmembrane region" description="Helical" evidence="1">
    <location>
        <begin position="53"/>
        <end position="71"/>
    </location>
</feature>
<organism evidence="3 4">
    <name type="scientific">Brasilonema bromeliae SPC951</name>
    <dbReference type="NCBI Taxonomy" id="385972"/>
    <lineage>
        <taxon>Bacteria</taxon>
        <taxon>Bacillati</taxon>
        <taxon>Cyanobacteriota</taxon>
        <taxon>Cyanophyceae</taxon>
        <taxon>Nostocales</taxon>
        <taxon>Scytonemataceae</taxon>
        <taxon>Brasilonema</taxon>
        <taxon>Bromeliae group (in: Brasilonema)</taxon>
    </lineage>
</organism>
<feature type="transmembrane region" description="Helical" evidence="1">
    <location>
        <begin position="701"/>
        <end position="720"/>
    </location>
</feature>
<dbReference type="Gene3D" id="3.40.50.410">
    <property type="entry name" value="von Willebrand factor, type A domain"/>
    <property type="match status" value="1"/>
</dbReference>
<dbReference type="Pfam" id="PF07584">
    <property type="entry name" value="BatA"/>
    <property type="match status" value="1"/>
</dbReference>
<evidence type="ECO:0000313" key="3">
    <source>
        <dbReference type="EMBL" id="NMG20381.1"/>
    </source>
</evidence>
<dbReference type="InterPro" id="IPR036465">
    <property type="entry name" value="vWFA_dom_sf"/>
</dbReference>
<feature type="domain" description="VWFA" evidence="2">
    <location>
        <begin position="88"/>
        <end position="265"/>
    </location>
</feature>
<dbReference type="InterPro" id="IPR029062">
    <property type="entry name" value="Class_I_gatase-like"/>
</dbReference>
<dbReference type="EMBL" id="QMEB01000091">
    <property type="protein sequence ID" value="NMG20381.1"/>
    <property type="molecule type" value="Genomic_DNA"/>
</dbReference>
<dbReference type="Proteomes" id="UP000718564">
    <property type="component" value="Unassembled WGS sequence"/>
</dbReference>
<dbReference type="InterPro" id="IPR024163">
    <property type="entry name" value="Aerotolerance_reg_N"/>
</dbReference>
<evidence type="ECO:0000256" key="1">
    <source>
        <dbReference type="SAM" id="Phobius"/>
    </source>
</evidence>